<evidence type="ECO:0000313" key="2">
    <source>
        <dbReference type="Proteomes" id="UP000030655"/>
    </source>
</evidence>
<dbReference type="EMBL" id="KK365505">
    <property type="protein sequence ID" value="KCZ78984.1"/>
    <property type="molecule type" value="Genomic_DNA"/>
</dbReference>
<gene>
    <name evidence="1" type="ORF">H312_03632</name>
</gene>
<dbReference type="InterPro" id="IPR016024">
    <property type="entry name" value="ARM-type_fold"/>
</dbReference>
<organism evidence="1 2">
    <name type="scientific">Anncaliia algerae PRA339</name>
    <dbReference type="NCBI Taxonomy" id="1288291"/>
    <lineage>
        <taxon>Eukaryota</taxon>
        <taxon>Fungi</taxon>
        <taxon>Fungi incertae sedis</taxon>
        <taxon>Microsporidia</taxon>
        <taxon>Tubulinosematoidea</taxon>
        <taxon>Tubulinosematidae</taxon>
        <taxon>Anncaliia</taxon>
    </lineage>
</organism>
<reference evidence="2" key="1">
    <citation type="submission" date="2013-02" db="EMBL/GenBank/DDBJ databases">
        <authorList>
            <consortium name="The Broad Institute Genome Sequencing Platform"/>
            <person name="Cuomo C."/>
            <person name="Becnel J."/>
            <person name="Sanscrainte N."/>
            <person name="Walker B."/>
            <person name="Young S.K."/>
            <person name="Zeng Q."/>
            <person name="Gargeya S."/>
            <person name="Fitzgerald M."/>
            <person name="Haas B."/>
            <person name="Abouelleil A."/>
            <person name="Alvarado L."/>
            <person name="Arachchi H.M."/>
            <person name="Berlin A.M."/>
            <person name="Chapman S.B."/>
            <person name="Dewar J."/>
            <person name="Goldberg J."/>
            <person name="Griggs A."/>
            <person name="Gujja S."/>
            <person name="Hansen M."/>
            <person name="Howarth C."/>
            <person name="Imamovic A."/>
            <person name="Larimer J."/>
            <person name="McCowan C."/>
            <person name="Murphy C."/>
            <person name="Neiman D."/>
            <person name="Pearson M."/>
            <person name="Priest M."/>
            <person name="Roberts A."/>
            <person name="Saif S."/>
            <person name="Shea T."/>
            <person name="Sisk P."/>
            <person name="Sykes S."/>
            <person name="Wortman J."/>
            <person name="Nusbaum C."/>
            <person name="Birren B."/>
        </authorList>
    </citation>
    <scope>NUCLEOTIDE SEQUENCE [LARGE SCALE GENOMIC DNA]</scope>
    <source>
        <strain evidence="2">PRA339</strain>
    </source>
</reference>
<dbReference type="HOGENOM" id="CLU_1044083_0_0_1"/>
<dbReference type="AlphaFoldDB" id="A0A059EW53"/>
<evidence type="ECO:0008006" key="3">
    <source>
        <dbReference type="Google" id="ProtNLM"/>
    </source>
</evidence>
<reference evidence="1 2" key="2">
    <citation type="submission" date="2014-03" db="EMBL/GenBank/DDBJ databases">
        <title>The Genome Sequence of Anncaliia algerae insect isolate PRA339.</title>
        <authorList>
            <consortium name="The Broad Institute Genome Sequencing Platform"/>
            <consortium name="The Broad Institute Genome Sequencing Center for Infectious Disease"/>
            <person name="Cuomo C."/>
            <person name="Becnel J."/>
            <person name="Sanscrainte N."/>
            <person name="Walker B."/>
            <person name="Young S.K."/>
            <person name="Zeng Q."/>
            <person name="Gargeya S."/>
            <person name="Fitzgerald M."/>
            <person name="Haas B."/>
            <person name="Abouelleil A."/>
            <person name="Alvarado L."/>
            <person name="Arachchi H.M."/>
            <person name="Berlin A.M."/>
            <person name="Chapman S.B."/>
            <person name="Dewar J."/>
            <person name="Goldberg J."/>
            <person name="Griggs A."/>
            <person name="Gujja S."/>
            <person name="Hansen M."/>
            <person name="Howarth C."/>
            <person name="Imamovic A."/>
            <person name="Larimer J."/>
            <person name="McCowan C."/>
            <person name="Murphy C."/>
            <person name="Neiman D."/>
            <person name="Pearson M."/>
            <person name="Priest M."/>
            <person name="Roberts A."/>
            <person name="Saif S."/>
            <person name="Shea T."/>
            <person name="Sisk P."/>
            <person name="Sykes S."/>
            <person name="Wortman J."/>
            <person name="Nusbaum C."/>
            <person name="Birren B."/>
        </authorList>
    </citation>
    <scope>NUCLEOTIDE SEQUENCE [LARGE SCALE GENOMIC DNA]</scope>
    <source>
        <strain evidence="1 2">PRA339</strain>
    </source>
</reference>
<name>A0A059EW53_9MICR</name>
<proteinExistence type="predicted"/>
<accession>A0A059EW53</accession>
<sequence length="267" mass="31836">MYYKIIYNYLQNNPFLNCKRFIKNNTKREDIVLFINTFIKERDYKQLSYVYDLLTEREKYELNALALEYIHKNEQVIYYLEKALNESLNQDFIIKKIIPLVKTNLNYNLIKLIDKLRVQNIKEYFLISKEIILKLETISTKKALKCSSFLSKVFFYDKRIIHLLLNNLNSADKRTRKNSITVISTFGLKNTLPSLMIKYTLPDFKMKIGILKVLTLSCQNDAFIFRRNILDFVIDALSQKDLTYNLQGFKLLKELIKYLQRNELICA</sequence>
<evidence type="ECO:0000313" key="1">
    <source>
        <dbReference type="EMBL" id="KCZ78984.1"/>
    </source>
</evidence>
<dbReference type="Proteomes" id="UP000030655">
    <property type="component" value="Unassembled WGS sequence"/>
</dbReference>
<dbReference type="SUPFAM" id="SSF48371">
    <property type="entry name" value="ARM repeat"/>
    <property type="match status" value="1"/>
</dbReference>
<keyword evidence="2" id="KW-1185">Reference proteome</keyword>
<dbReference type="VEuPathDB" id="MicrosporidiaDB:H312_03632"/>
<dbReference type="STRING" id="1288291.A0A059EW53"/>
<protein>
    <recommendedName>
        <fullName evidence="3">Clathrin/coatomer adaptor adaptin-like N-terminal domain-containing protein</fullName>
    </recommendedName>
</protein>
<feature type="non-terminal residue" evidence="1">
    <location>
        <position position="267"/>
    </location>
</feature>